<accession>A0A9X3S2B1</accession>
<feature type="domain" description="Xylose isomerase-like TIM barrel" evidence="1">
    <location>
        <begin position="75"/>
        <end position="293"/>
    </location>
</feature>
<dbReference type="Gene3D" id="3.20.20.150">
    <property type="entry name" value="Divalent-metal-dependent TIM barrel enzymes"/>
    <property type="match status" value="1"/>
</dbReference>
<dbReference type="PROSITE" id="PS51318">
    <property type="entry name" value="TAT"/>
    <property type="match status" value="1"/>
</dbReference>
<protein>
    <submittedName>
        <fullName evidence="2">Sugar phosphate isomerase/epimerase</fullName>
    </submittedName>
</protein>
<gene>
    <name evidence="2" type="ORF">OM076_17675</name>
</gene>
<dbReference type="InterPro" id="IPR006311">
    <property type="entry name" value="TAT_signal"/>
</dbReference>
<dbReference type="PANTHER" id="PTHR12110">
    <property type="entry name" value="HYDROXYPYRUVATE ISOMERASE"/>
    <property type="match status" value="1"/>
</dbReference>
<dbReference type="Pfam" id="PF01261">
    <property type="entry name" value="AP_endonuc_2"/>
    <property type="match status" value="1"/>
</dbReference>
<keyword evidence="2" id="KW-0413">Isomerase</keyword>
<reference evidence="2" key="1">
    <citation type="submission" date="2022-10" db="EMBL/GenBank/DDBJ databases">
        <title>The WGS of Solirubrobacter ginsenosidimutans DSM 21036.</title>
        <authorList>
            <person name="Jiang Z."/>
        </authorList>
    </citation>
    <scope>NUCLEOTIDE SEQUENCE</scope>
    <source>
        <strain evidence="2">DSM 21036</strain>
    </source>
</reference>
<dbReference type="GO" id="GO:0016853">
    <property type="term" value="F:isomerase activity"/>
    <property type="evidence" value="ECO:0007669"/>
    <property type="project" value="UniProtKB-KW"/>
</dbReference>
<dbReference type="EMBL" id="JAPDOD010000016">
    <property type="protein sequence ID" value="MDA0162107.1"/>
    <property type="molecule type" value="Genomic_DNA"/>
</dbReference>
<dbReference type="RefSeq" id="WP_270041344.1">
    <property type="nucleotide sequence ID" value="NZ_JAPDOD010000016.1"/>
</dbReference>
<comment type="caution">
    <text evidence="2">The sequence shown here is derived from an EMBL/GenBank/DDBJ whole genome shotgun (WGS) entry which is preliminary data.</text>
</comment>
<proteinExistence type="predicted"/>
<sequence>MAMDKLGLDRRGFLRGAAATAVALPTVGGVLAAPALAHGGDDDHGRGRHSIPRENISIQLYTLRSLPLDQQLKGLADIGYTTVEHAGFGALTAAQFRAQLRKYGLRATSGHQAIPQPFDATAWRKQVADAVTVGQRFIVTPASPITFPADGNVANIKGFQTAAEWKSYAADLNQAGLIARQAGLRFGYHSHFWEFAPLTDDTPLVGYDILLAETDPNLVHFEIDLYWAWYAHHDPVPIIAAFGDRIRQFHVKDLAYVNHAPTWADDGTGVIDFARIFAAAGDVRDHEYIVERDDAGANALTTASVGFNYLNRIRF</sequence>
<dbReference type="InterPro" id="IPR013022">
    <property type="entry name" value="Xyl_isomerase-like_TIM-brl"/>
</dbReference>
<name>A0A9X3S2B1_9ACTN</name>
<dbReference type="AlphaFoldDB" id="A0A9X3S2B1"/>
<dbReference type="InterPro" id="IPR050312">
    <property type="entry name" value="IolE/XylAMocC-like"/>
</dbReference>
<keyword evidence="3" id="KW-1185">Reference proteome</keyword>
<organism evidence="2 3">
    <name type="scientific">Solirubrobacter ginsenosidimutans</name>
    <dbReference type="NCBI Taxonomy" id="490573"/>
    <lineage>
        <taxon>Bacteria</taxon>
        <taxon>Bacillati</taxon>
        <taxon>Actinomycetota</taxon>
        <taxon>Thermoleophilia</taxon>
        <taxon>Solirubrobacterales</taxon>
        <taxon>Solirubrobacteraceae</taxon>
        <taxon>Solirubrobacter</taxon>
    </lineage>
</organism>
<evidence type="ECO:0000313" key="2">
    <source>
        <dbReference type="EMBL" id="MDA0162107.1"/>
    </source>
</evidence>
<evidence type="ECO:0000313" key="3">
    <source>
        <dbReference type="Proteomes" id="UP001149140"/>
    </source>
</evidence>
<dbReference type="PANTHER" id="PTHR12110:SF41">
    <property type="entry name" value="INOSOSE DEHYDRATASE"/>
    <property type="match status" value="1"/>
</dbReference>
<dbReference type="InterPro" id="IPR036237">
    <property type="entry name" value="Xyl_isomerase-like_sf"/>
</dbReference>
<dbReference type="SUPFAM" id="SSF51658">
    <property type="entry name" value="Xylose isomerase-like"/>
    <property type="match status" value="1"/>
</dbReference>
<dbReference type="Proteomes" id="UP001149140">
    <property type="component" value="Unassembled WGS sequence"/>
</dbReference>
<evidence type="ECO:0000259" key="1">
    <source>
        <dbReference type="Pfam" id="PF01261"/>
    </source>
</evidence>